<gene>
    <name evidence="2" type="ORF">D8674_037850</name>
</gene>
<protein>
    <submittedName>
        <fullName evidence="2">Trichohyalin</fullName>
    </submittedName>
</protein>
<feature type="region of interest" description="Disordered" evidence="1">
    <location>
        <begin position="200"/>
        <end position="245"/>
    </location>
</feature>
<dbReference type="OrthoDB" id="608866at2759"/>
<dbReference type="EMBL" id="SMOL01000162">
    <property type="protein sequence ID" value="KAB2623897.1"/>
    <property type="molecule type" value="Genomic_DNA"/>
</dbReference>
<keyword evidence="3" id="KW-1185">Reference proteome</keyword>
<dbReference type="Proteomes" id="UP000327157">
    <property type="component" value="Unassembled WGS sequence"/>
</dbReference>
<sequence length="245" mass="28552">MARLEAQKAICDASEKELHKKHKEIDEFETQIKPEWEQARKRSRMDDALAEEKDSTMVLYLQAIKPRTPLCKELKVSLEEEQKASDAALSQINEDDRRIELYEELERPKKRLLEIEGKHKFQFPVIQEPEIVEDKERRKKHGKGNLEKWLQILLDSSPEETSDIISQMNLKYLQGVKNVKCPQAEVKGGVSRQHLIVQEKDDNAHQVRTPVKPFKGVINKKSFEERDQSNGKEEKLPRSESARAF</sequence>
<evidence type="ECO:0000256" key="1">
    <source>
        <dbReference type="SAM" id="MobiDB-lite"/>
    </source>
</evidence>
<dbReference type="AlphaFoldDB" id="A0A5N5HAE3"/>
<reference evidence="2 3" key="1">
    <citation type="submission" date="2019-09" db="EMBL/GenBank/DDBJ databases">
        <authorList>
            <person name="Ou C."/>
        </authorList>
    </citation>
    <scope>NUCLEOTIDE SEQUENCE [LARGE SCALE GENOMIC DNA]</scope>
    <source>
        <strain evidence="2">S2</strain>
        <tissue evidence="2">Leaf</tissue>
    </source>
</reference>
<accession>A0A5N5HAE3</accession>
<organism evidence="2 3">
    <name type="scientific">Pyrus ussuriensis x Pyrus communis</name>
    <dbReference type="NCBI Taxonomy" id="2448454"/>
    <lineage>
        <taxon>Eukaryota</taxon>
        <taxon>Viridiplantae</taxon>
        <taxon>Streptophyta</taxon>
        <taxon>Embryophyta</taxon>
        <taxon>Tracheophyta</taxon>
        <taxon>Spermatophyta</taxon>
        <taxon>Magnoliopsida</taxon>
        <taxon>eudicotyledons</taxon>
        <taxon>Gunneridae</taxon>
        <taxon>Pentapetalae</taxon>
        <taxon>rosids</taxon>
        <taxon>fabids</taxon>
        <taxon>Rosales</taxon>
        <taxon>Rosaceae</taxon>
        <taxon>Amygdaloideae</taxon>
        <taxon>Maleae</taxon>
        <taxon>Pyrus</taxon>
    </lineage>
</organism>
<dbReference type="PANTHER" id="PTHR33427:SF2">
    <property type="entry name" value="TRICHOHYALIN"/>
    <property type="match status" value="1"/>
</dbReference>
<feature type="compositionally biased region" description="Basic and acidic residues" evidence="1">
    <location>
        <begin position="221"/>
        <end position="245"/>
    </location>
</feature>
<evidence type="ECO:0000313" key="3">
    <source>
        <dbReference type="Proteomes" id="UP000327157"/>
    </source>
</evidence>
<dbReference type="PANTHER" id="PTHR33427">
    <property type="entry name" value="HNH ENDONUCLEASE"/>
    <property type="match status" value="1"/>
</dbReference>
<proteinExistence type="predicted"/>
<name>A0A5N5HAE3_9ROSA</name>
<comment type="caution">
    <text evidence="2">The sequence shown here is derived from an EMBL/GenBank/DDBJ whole genome shotgun (WGS) entry which is preliminary data.</text>
</comment>
<reference evidence="2 3" key="2">
    <citation type="submission" date="2019-11" db="EMBL/GenBank/DDBJ databases">
        <title>A de novo genome assembly of a pear dwarfing rootstock.</title>
        <authorList>
            <person name="Wang F."/>
            <person name="Wang J."/>
            <person name="Li S."/>
            <person name="Zhang Y."/>
            <person name="Fang M."/>
            <person name="Ma L."/>
            <person name="Zhao Y."/>
            <person name="Jiang S."/>
        </authorList>
    </citation>
    <scope>NUCLEOTIDE SEQUENCE [LARGE SCALE GENOMIC DNA]</scope>
    <source>
        <strain evidence="2">S2</strain>
        <tissue evidence="2">Leaf</tissue>
    </source>
</reference>
<evidence type="ECO:0000313" key="2">
    <source>
        <dbReference type="EMBL" id="KAB2623897.1"/>
    </source>
</evidence>